<dbReference type="GO" id="GO:0046872">
    <property type="term" value="F:metal ion binding"/>
    <property type="evidence" value="ECO:0007669"/>
    <property type="project" value="UniProtKB-KW"/>
</dbReference>
<evidence type="ECO:0000256" key="6">
    <source>
        <dbReference type="ARBA" id="ARBA00022723"/>
    </source>
</evidence>
<dbReference type="InterPro" id="IPR000008">
    <property type="entry name" value="C2_dom"/>
</dbReference>
<evidence type="ECO:0000256" key="11">
    <source>
        <dbReference type="ARBA" id="ARBA00024037"/>
    </source>
</evidence>
<keyword evidence="4" id="KW-1003">Cell membrane</keyword>
<dbReference type="AlphaFoldDB" id="R0GEM6"/>
<keyword evidence="3" id="KW-0343">GTPase activation</keyword>
<evidence type="ECO:0000313" key="14">
    <source>
        <dbReference type="Proteomes" id="UP000029121"/>
    </source>
</evidence>
<keyword evidence="5" id="KW-0938">Abscisic acid signaling pathway</keyword>
<sequence>MEKPEEEVVEMKELVGLVRIRVKRGINLARRDALSSDPFVIITMGPQKLKSFTVKNNCNPEWNEELTLAIENPNEPVNMMVYDKDTFTSDDKMGDAQIDIKPFLEVHKLGLQELPDGKELKKIHPTRDNCLSEESRIVSDNGKIVQNMVLVLRNVECGKVEIQLEWIKNPGGCGL</sequence>
<evidence type="ECO:0000259" key="12">
    <source>
        <dbReference type="PROSITE" id="PS50004"/>
    </source>
</evidence>
<evidence type="ECO:0000256" key="1">
    <source>
        <dbReference type="ARBA" id="ARBA00004123"/>
    </source>
</evidence>
<dbReference type="SMART" id="SM00239">
    <property type="entry name" value="C2"/>
    <property type="match status" value="1"/>
</dbReference>
<evidence type="ECO:0000256" key="9">
    <source>
        <dbReference type="ARBA" id="ARBA00023136"/>
    </source>
</evidence>
<evidence type="ECO:0000256" key="4">
    <source>
        <dbReference type="ARBA" id="ARBA00022475"/>
    </source>
</evidence>
<name>R0GEM6_9BRAS</name>
<dbReference type="KEGG" id="crb:17896354"/>
<dbReference type="GO" id="GO:0005096">
    <property type="term" value="F:GTPase activator activity"/>
    <property type="evidence" value="ECO:0007669"/>
    <property type="project" value="UniProtKB-KW"/>
</dbReference>
<protein>
    <recommendedName>
        <fullName evidence="12">C2 domain-containing protein</fullName>
    </recommendedName>
</protein>
<comment type="similarity">
    <text evidence="11">Belongs to the plant CAR protein family.</text>
</comment>
<gene>
    <name evidence="13" type="ORF">CARUB_v10021587mg</name>
</gene>
<dbReference type="PANTHER" id="PTHR45933:SF22">
    <property type="entry name" value="PROTEIN C2-DOMAIN ABA-RELATED 6-RELATED"/>
    <property type="match status" value="1"/>
</dbReference>
<dbReference type="OrthoDB" id="73919at2759"/>
<dbReference type="CDD" id="cd04038">
    <property type="entry name" value="C2_ArfGAP"/>
    <property type="match status" value="1"/>
</dbReference>
<dbReference type="Pfam" id="PF00168">
    <property type="entry name" value="C2"/>
    <property type="match status" value="1"/>
</dbReference>
<keyword evidence="10" id="KW-0539">Nucleus</keyword>
<dbReference type="Proteomes" id="UP000029121">
    <property type="component" value="Unassembled WGS sequence"/>
</dbReference>
<dbReference type="GO" id="GO:0005886">
    <property type="term" value="C:plasma membrane"/>
    <property type="evidence" value="ECO:0007669"/>
    <property type="project" value="UniProtKB-SubCell"/>
</dbReference>
<evidence type="ECO:0000256" key="2">
    <source>
        <dbReference type="ARBA" id="ARBA00004236"/>
    </source>
</evidence>
<evidence type="ECO:0000256" key="10">
    <source>
        <dbReference type="ARBA" id="ARBA00023242"/>
    </source>
</evidence>
<keyword evidence="7" id="KW-0106">Calcium</keyword>
<dbReference type="PANTHER" id="PTHR45933">
    <property type="entry name" value="PROTEIN C2-DOMAIN ABA-RELATED 4"/>
    <property type="match status" value="1"/>
</dbReference>
<evidence type="ECO:0000313" key="13">
    <source>
        <dbReference type="EMBL" id="EOA34086.1"/>
    </source>
</evidence>
<dbReference type="eggNOG" id="KOG1030">
    <property type="taxonomic scope" value="Eukaryota"/>
</dbReference>
<keyword evidence="8" id="KW-0446">Lipid-binding</keyword>
<dbReference type="InterPro" id="IPR044562">
    <property type="entry name" value="CAR1-11"/>
</dbReference>
<keyword evidence="9" id="KW-0472">Membrane</keyword>
<dbReference type="STRING" id="81985.R0GEM6"/>
<dbReference type="Gene3D" id="2.60.40.150">
    <property type="entry name" value="C2 domain"/>
    <property type="match status" value="1"/>
</dbReference>
<dbReference type="GO" id="GO:0009738">
    <property type="term" value="P:abscisic acid-activated signaling pathway"/>
    <property type="evidence" value="ECO:0007669"/>
    <property type="project" value="UniProtKB-KW"/>
</dbReference>
<dbReference type="SUPFAM" id="SSF49562">
    <property type="entry name" value="C2 domain (Calcium/lipid-binding domain, CaLB)"/>
    <property type="match status" value="1"/>
</dbReference>
<dbReference type="InterPro" id="IPR035892">
    <property type="entry name" value="C2_domain_sf"/>
</dbReference>
<evidence type="ECO:0000256" key="5">
    <source>
        <dbReference type="ARBA" id="ARBA00022682"/>
    </source>
</evidence>
<comment type="subcellular location">
    <subcellularLocation>
        <location evidence="2">Cell membrane</location>
    </subcellularLocation>
    <subcellularLocation>
        <location evidence="1">Nucleus</location>
    </subcellularLocation>
</comment>
<evidence type="ECO:0000256" key="3">
    <source>
        <dbReference type="ARBA" id="ARBA00022468"/>
    </source>
</evidence>
<dbReference type="GO" id="GO:0008289">
    <property type="term" value="F:lipid binding"/>
    <property type="evidence" value="ECO:0007669"/>
    <property type="project" value="UniProtKB-KW"/>
</dbReference>
<keyword evidence="14" id="KW-1185">Reference proteome</keyword>
<evidence type="ECO:0000256" key="7">
    <source>
        <dbReference type="ARBA" id="ARBA00022837"/>
    </source>
</evidence>
<feature type="domain" description="C2" evidence="12">
    <location>
        <begin position="1"/>
        <end position="116"/>
    </location>
</feature>
<evidence type="ECO:0000256" key="8">
    <source>
        <dbReference type="ARBA" id="ARBA00023121"/>
    </source>
</evidence>
<reference evidence="14" key="1">
    <citation type="journal article" date="2013" name="Nat. Genet.">
        <title>The Capsella rubella genome and the genomic consequences of rapid mating system evolution.</title>
        <authorList>
            <person name="Slotte T."/>
            <person name="Hazzouri K.M."/>
            <person name="Agren J.A."/>
            <person name="Koenig D."/>
            <person name="Maumus F."/>
            <person name="Guo Y.L."/>
            <person name="Steige K."/>
            <person name="Platts A.E."/>
            <person name="Escobar J.S."/>
            <person name="Newman L.K."/>
            <person name="Wang W."/>
            <person name="Mandakova T."/>
            <person name="Vello E."/>
            <person name="Smith L.M."/>
            <person name="Henz S.R."/>
            <person name="Steffen J."/>
            <person name="Takuno S."/>
            <person name="Brandvain Y."/>
            <person name="Coop G."/>
            <person name="Andolfatto P."/>
            <person name="Hu T.T."/>
            <person name="Blanchette M."/>
            <person name="Clark R.M."/>
            <person name="Quesneville H."/>
            <person name="Nordborg M."/>
            <person name="Gaut B.S."/>
            <person name="Lysak M.A."/>
            <person name="Jenkins J."/>
            <person name="Grimwood J."/>
            <person name="Chapman J."/>
            <person name="Prochnik S."/>
            <person name="Shu S."/>
            <person name="Rokhsar D."/>
            <person name="Schmutz J."/>
            <person name="Weigel D."/>
            <person name="Wright S.I."/>
        </authorList>
    </citation>
    <scope>NUCLEOTIDE SEQUENCE [LARGE SCALE GENOMIC DNA]</scope>
    <source>
        <strain evidence="14">cv. Monte Gargano</strain>
    </source>
</reference>
<dbReference type="EMBL" id="KB870806">
    <property type="protein sequence ID" value="EOA34086.1"/>
    <property type="molecule type" value="Genomic_DNA"/>
</dbReference>
<organism evidence="13 14">
    <name type="scientific">Capsella rubella</name>
    <dbReference type="NCBI Taxonomy" id="81985"/>
    <lineage>
        <taxon>Eukaryota</taxon>
        <taxon>Viridiplantae</taxon>
        <taxon>Streptophyta</taxon>
        <taxon>Embryophyta</taxon>
        <taxon>Tracheophyta</taxon>
        <taxon>Spermatophyta</taxon>
        <taxon>Magnoliopsida</taxon>
        <taxon>eudicotyledons</taxon>
        <taxon>Gunneridae</taxon>
        <taxon>Pentapetalae</taxon>
        <taxon>rosids</taxon>
        <taxon>malvids</taxon>
        <taxon>Brassicales</taxon>
        <taxon>Brassicaceae</taxon>
        <taxon>Camelineae</taxon>
        <taxon>Capsella</taxon>
    </lineage>
</organism>
<dbReference type="PROSITE" id="PS50004">
    <property type="entry name" value="C2"/>
    <property type="match status" value="1"/>
</dbReference>
<proteinExistence type="inferred from homology"/>
<keyword evidence="6" id="KW-0479">Metal-binding</keyword>
<dbReference type="GO" id="GO:0005634">
    <property type="term" value="C:nucleus"/>
    <property type="evidence" value="ECO:0007669"/>
    <property type="project" value="UniProtKB-SubCell"/>
</dbReference>
<accession>R0GEM6</accession>